<sequence>AHRSTAAPQPFSPRRRSTASLPPPPTPPQTIARSSPPPQTPVSLLMDGAHGDCFSGGHFSDEAVFGVQEPASNDATVEAPRPNFNGAGSSSGINPRLASLDINYESDLTQIGLGYGYSSVPFVQDGSGGRGSGAPFVPGGSGGRGSTGGGANARKARPRATRAGREDNPDQQQFFPGMDGFRYPVLKHKGSWDPKRLRVFIDIYHSQIKNGNYNNGVMSSAGWKDIKHKYFLATGLVHEMEQFNSKVQELKAEWRLCNSLRKSSGLGGSGYNVYADDDWWEKESKGKKALLKIRDGGMPDYLGQLDDMFAGWTVDGSTAYRPGTGAATNVIGVEDSDDEDAQHEGQDDGATPASQGFATPGSQVHKRPSSTNSTASSPSKKTRSSNAKSWDSNQREANDIERQKVNLFGTILEMQQKKNQHQVQQSPMTKKQMIEQAYNIALGMGITAATRSSFLAVRKICRDEVDLAIFLACTDDAARWIIIQENLPVEN</sequence>
<dbReference type="PANTHER" id="PTHR47069:SF11">
    <property type="entry name" value="OS04G0275550 PROTEIN"/>
    <property type="match status" value="1"/>
</dbReference>
<reference evidence="3" key="1">
    <citation type="journal article" date="2019" name="BMC Genomics">
        <title>A new reference genome for Sorghum bicolor reveals high levels of sequence similarity between sweet and grain genotypes: implications for the genetics of sugar metabolism.</title>
        <authorList>
            <person name="Cooper E.A."/>
            <person name="Brenton Z.W."/>
            <person name="Flinn B.S."/>
            <person name="Jenkins J."/>
            <person name="Shu S."/>
            <person name="Flowers D."/>
            <person name="Luo F."/>
            <person name="Wang Y."/>
            <person name="Xia P."/>
            <person name="Barry K."/>
            <person name="Daum C."/>
            <person name="Lipzen A."/>
            <person name="Yoshinaga Y."/>
            <person name="Schmutz J."/>
            <person name="Saski C."/>
            <person name="Vermerris W."/>
            <person name="Kresovich S."/>
        </authorList>
    </citation>
    <scope>NUCLEOTIDE SEQUENCE</scope>
</reference>
<evidence type="ECO:0000256" key="1">
    <source>
        <dbReference type="SAM" id="MobiDB-lite"/>
    </source>
</evidence>
<feature type="region of interest" description="Disordered" evidence="1">
    <location>
        <begin position="74"/>
        <end position="93"/>
    </location>
</feature>
<feature type="compositionally biased region" description="Gly residues" evidence="1">
    <location>
        <begin position="139"/>
        <end position="151"/>
    </location>
</feature>
<feature type="region of interest" description="Disordered" evidence="1">
    <location>
        <begin position="128"/>
        <end position="174"/>
    </location>
</feature>
<dbReference type="EMBL" id="CM027684">
    <property type="protein sequence ID" value="KAG0530271.1"/>
    <property type="molecule type" value="Genomic_DNA"/>
</dbReference>
<evidence type="ECO:0000259" key="2">
    <source>
        <dbReference type="Pfam" id="PF12776"/>
    </source>
</evidence>
<dbReference type="AlphaFoldDB" id="A0A921R0M8"/>
<feature type="compositionally biased region" description="Polar residues" evidence="1">
    <location>
        <begin position="352"/>
        <end position="362"/>
    </location>
</feature>
<gene>
    <name evidence="3" type="ORF">BDA96_05G171600</name>
</gene>
<organism evidence="3 4">
    <name type="scientific">Sorghum bicolor</name>
    <name type="common">Sorghum</name>
    <name type="synonym">Sorghum vulgare</name>
    <dbReference type="NCBI Taxonomy" id="4558"/>
    <lineage>
        <taxon>Eukaryota</taxon>
        <taxon>Viridiplantae</taxon>
        <taxon>Streptophyta</taxon>
        <taxon>Embryophyta</taxon>
        <taxon>Tracheophyta</taxon>
        <taxon>Spermatophyta</taxon>
        <taxon>Magnoliopsida</taxon>
        <taxon>Liliopsida</taxon>
        <taxon>Poales</taxon>
        <taxon>Poaceae</taxon>
        <taxon>PACMAD clade</taxon>
        <taxon>Panicoideae</taxon>
        <taxon>Andropogonodae</taxon>
        <taxon>Andropogoneae</taxon>
        <taxon>Sorghinae</taxon>
        <taxon>Sorghum</taxon>
    </lineage>
</organism>
<dbReference type="Pfam" id="PF12776">
    <property type="entry name" value="Myb_DNA-bind_3"/>
    <property type="match status" value="1"/>
</dbReference>
<feature type="compositionally biased region" description="Low complexity" evidence="1">
    <location>
        <begin position="369"/>
        <end position="379"/>
    </location>
</feature>
<reference evidence="3" key="2">
    <citation type="submission" date="2020-10" db="EMBL/GenBank/DDBJ databases">
        <authorList>
            <person name="Cooper E.A."/>
            <person name="Brenton Z.W."/>
            <person name="Flinn B.S."/>
            <person name="Jenkins J."/>
            <person name="Shu S."/>
            <person name="Flowers D."/>
            <person name="Luo F."/>
            <person name="Wang Y."/>
            <person name="Xia P."/>
            <person name="Barry K."/>
            <person name="Daum C."/>
            <person name="Lipzen A."/>
            <person name="Yoshinaga Y."/>
            <person name="Schmutz J."/>
            <person name="Saski C."/>
            <person name="Vermerris W."/>
            <person name="Kresovich S."/>
        </authorList>
    </citation>
    <scope>NUCLEOTIDE SEQUENCE</scope>
</reference>
<feature type="region of interest" description="Disordered" evidence="1">
    <location>
        <begin position="336"/>
        <end position="399"/>
    </location>
</feature>
<feature type="region of interest" description="Disordered" evidence="1">
    <location>
        <begin position="1"/>
        <end position="51"/>
    </location>
</feature>
<dbReference type="InterPro" id="IPR024752">
    <property type="entry name" value="Myb/SANT-like_dom"/>
</dbReference>
<dbReference type="Proteomes" id="UP000807115">
    <property type="component" value="Chromosome 5"/>
</dbReference>
<feature type="domain" description="Myb/SANT-like" evidence="2">
    <location>
        <begin position="191"/>
        <end position="282"/>
    </location>
</feature>
<dbReference type="PANTHER" id="PTHR47069">
    <property type="match status" value="1"/>
</dbReference>
<evidence type="ECO:0000313" key="4">
    <source>
        <dbReference type="Proteomes" id="UP000807115"/>
    </source>
</evidence>
<accession>A0A921R0M8</accession>
<proteinExistence type="predicted"/>
<evidence type="ECO:0000313" key="3">
    <source>
        <dbReference type="EMBL" id="KAG0530271.1"/>
    </source>
</evidence>
<feature type="non-terminal residue" evidence="3">
    <location>
        <position position="1"/>
    </location>
</feature>
<protein>
    <recommendedName>
        <fullName evidence="2">Myb/SANT-like domain-containing protein</fullName>
    </recommendedName>
</protein>
<name>A0A921R0M8_SORBI</name>
<comment type="caution">
    <text evidence="3">The sequence shown here is derived from an EMBL/GenBank/DDBJ whole genome shotgun (WGS) entry which is preliminary data.</text>
</comment>